<name>A0ACC0UBX3_9AGAM</name>
<comment type="caution">
    <text evidence="1">The sequence shown here is derived from an EMBL/GenBank/DDBJ whole genome shotgun (WGS) entry which is preliminary data.</text>
</comment>
<dbReference type="Proteomes" id="UP001207468">
    <property type="component" value="Unassembled WGS sequence"/>
</dbReference>
<organism evidence="1 2">
    <name type="scientific">Russula earlei</name>
    <dbReference type="NCBI Taxonomy" id="71964"/>
    <lineage>
        <taxon>Eukaryota</taxon>
        <taxon>Fungi</taxon>
        <taxon>Dikarya</taxon>
        <taxon>Basidiomycota</taxon>
        <taxon>Agaricomycotina</taxon>
        <taxon>Agaricomycetes</taxon>
        <taxon>Russulales</taxon>
        <taxon>Russulaceae</taxon>
        <taxon>Russula</taxon>
    </lineage>
</organism>
<reference evidence="1" key="1">
    <citation type="submission" date="2021-03" db="EMBL/GenBank/DDBJ databases">
        <title>Evolutionary priming and transition to the ectomycorrhizal habit in an iconic lineage of mushroom-forming fungi: is preadaptation a requirement?</title>
        <authorList>
            <consortium name="DOE Joint Genome Institute"/>
            <person name="Looney B.P."/>
            <person name="Miyauchi S."/>
            <person name="Morin E."/>
            <person name="Drula E."/>
            <person name="Courty P.E."/>
            <person name="Chicoki N."/>
            <person name="Fauchery L."/>
            <person name="Kohler A."/>
            <person name="Kuo A."/>
            <person name="LaButti K."/>
            <person name="Pangilinan J."/>
            <person name="Lipzen A."/>
            <person name="Riley R."/>
            <person name="Andreopoulos W."/>
            <person name="He G."/>
            <person name="Johnson J."/>
            <person name="Barry K.W."/>
            <person name="Grigoriev I.V."/>
            <person name="Nagy L."/>
            <person name="Hibbett D."/>
            <person name="Henrissat B."/>
            <person name="Matheny P.B."/>
            <person name="Labbe J."/>
            <person name="Martin A.F."/>
        </authorList>
    </citation>
    <scope>NUCLEOTIDE SEQUENCE</scope>
    <source>
        <strain evidence="1">BPL698</strain>
    </source>
</reference>
<sequence>MLRYIRATLVQHAHSCVFRLYRAIGWRPGVLTTYLRKYKDLNFDLLKLSSGFLSIPSVGWASRVRPIHCVSPPVSQAEVDIQWGAESKKSNTPSSFVHGRARCMLTVIALEAADPENPGCTRQGLSAPKRVWDAGSTFGQIVTFQNEAPRSLRQNVISPGVPIGNVKKRTLAQGIPTSKYVWRLDPHPIYRDVWVKTPGLKAVPLSHLCGGNVGYQSNLLLRLIAVIGSAPLRWGLRTDTLADSSQSRTSAHAHKQAWGLSEKPVVPTQTVKMQTGVPLSTKGHNGFMGLTWSDPRQIATRAYRMAREGVIKDIARTQDFVEAFALREICCDFQRPYSTRK</sequence>
<dbReference type="EMBL" id="JAGFNK010000072">
    <property type="protein sequence ID" value="KAI9509065.1"/>
    <property type="molecule type" value="Genomic_DNA"/>
</dbReference>
<proteinExistence type="predicted"/>
<keyword evidence="2" id="KW-1185">Reference proteome</keyword>
<evidence type="ECO:0000313" key="1">
    <source>
        <dbReference type="EMBL" id="KAI9509065.1"/>
    </source>
</evidence>
<accession>A0ACC0UBX3</accession>
<protein>
    <submittedName>
        <fullName evidence="1">Uncharacterized protein</fullName>
    </submittedName>
</protein>
<gene>
    <name evidence="1" type="ORF">F5148DRAFT_1148534</name>
</gene>
<evidence type="ECO:0000313" key="2">
    <source>
        <dbReference type="Proteomes" id="UP001207468"/>
    </source>
</evidence>